<proteinExistence type="predicted"/>
<evidence type="ECO:0000313" key="1">
    <source>
        <dbReference type="EnsemblMetazoa" id="AATE017888-PA.1"/>
    </source>
</evidence>
<organism evidence="1">
    <name type="scientific">Anopheles atroparvus</name>
    <name type="common">European mosquito</name>
    <dbReference type="NCBI Taxonomy" id="41427"/>
    <lineage>
        <taxon>Eukaryota</taxon>
        <taxon>Metazoa</taxon>
        <taxon>Ecdysozoa</taxon>
        <taxon>Arthropoda</taxon>
        <taxon>Hexapoda</taxon>
        <taxon>Insecta</taxon>
        <taxon>Pterygota</taxon>
        <taxon>Neoptera</taxon>
        <taxon>Endopterygota</taxon>
        <taxon>Diptera</taxon>
        <taxon>Nematocera</taxon>
        <taxon>Culicoidea</taxon>
        <taxon>Culicidae</taxon>
        <taxon>Anophelinae</taxon>
        <taxon>Anopheles</taxon>
    </lineage>
</organism>
<name>A0A182JGX2_ANOAO</name>
<protein>
    <submittedName>
        <fullName evidence="1">Uncharacterized protein</fullName>
    </submittedName>
</protein>
<dbReference type="AlphaFoldDB" id="A0A182JGX2"/>
<dbReference type="VEuPathDB" id="VectorBase:AATE017888"/>
<reference evidence="1" key="1">
    <citation type="submission" date="2022-08" db="UniProtKB">
        <authorList>
            <consortium name="EnsemblMetazoa"/>
        </authorList>
    </citation>
    <scope>IDENTIFICATION</scope>
    <source>
        <strain evidence="1">EBRO</strain>
    </source>
</reference>
<sequence>MEKVASAPVTQWKTPACPEMLTMAQIGVCKLLPFYRHGNLCASKGATLPKNDSPPALESPLKIESDSETSVVSDRTPDRWRWRCWLMRAEPFGRQAMDRIEVCPDGMPTCAVGYISWKLLVHRDCPPVRWRWTEVEDGTETGGSGQVWLPGASSSPIERPIEGRLLTLGERAVSVVGRGGVSVSSVVGRGGVSVSSVATVGGHAGHVGNVGSAADQQVSAALDMRGLGGVGVDDRGRVVSVSAVVGRGRGGVSSMVGRGRGGVSSVVSRGGVSVRLRGLVLGRWVVGHGSDNDDGQDDCGNNGFCQRAFGGL</sequence>
<accession>A0A182JGX2</accession>
<dbReference type="EnsemblMetazoa" id="AATE017888-RA">
    <property type="protein sequence ID" value="AATE017888-PA.1"/>
    <property type="gene ID" value="AATE017888"/>
</dbReference>